<dbReference type="EMBL" id="JAGGMQ010000001">
    <property type="protein sequence ID" value="MBP2168263.1"/>
    <property type="molecule type" value="Genomic_DNA"/>
</dbReference>
<gene>
    <name evidence="1" type="ORF">J2125_001455</name>
</gene>
<organism evidence="1 2">
    <name type="scientific">Winslowiella toletana</name>
    <dbReference type="NCBI Taxonomy" id="92490"/>
    <lineage>
        <taxon>Bacteria</taxon>
        <taxon>Pseudomonadati</taxon>
        <taxon>Pseudomonadota</taxon>
        <taxon>Gammaproteobacteria</taxon>
        <taxon>Enterobacterales</taxon>
        <taxon>Erwiniaceae</taxon>
        <taxon>Winslowiella</taxon>
    </lineage>
</organism>
<proteinExistence type="predicted"/>
<reference evidence="1 2" key="1">
    <citation type="submission" date="2021-03" db="EMBL/GenBank/DDBJ databases">
        <authorList>
            <person name="D'Agostino P."/>
            <person name="Huntemann M."/>
            <person name="Clum A."/>
            <person name="Spunde A."/>
            <person name="Palaniappan K."/>
            <person name="Ritter S."/>
            <person name="Mikhailova N."/>
            <person name="Chen I.-M."/>
            <person name="Stamatis D."/>
            <person name="Reddy T."/>
            <person name="O'Malley R."/>
            <person name="Daum C."/>
            <person name="Shapiro N."/>
            <person name="Ivanova N."/>
            <person name="Kyrpides N."/>
            <person name="Woyke T."/>
        </authorList>
    </citation>
    <scope>NUCLEOTIDE SEQUENCE [LARGE SCALE GENOMIC DNA]</scope>
    <source>
        <strain evidence="1 2">WS4403</strain>
    </source>
</reference>
<keyword evidence="2" id="KW-1185">Reference proteome</keyword>
<protein>
    <submittedName>
        <fullName evidence="1">Uncharacterized protein</fullName>
    </submittedName>
</protein>
<name>A0ABS4P6J2_9GAMM</name>
<evidence type="ECO:0000313" key="2">
    <source>
        <dbReference type="Proteomes" id="UP001195624"/>
    </source>
</evidence>
<dbReference type="Proteomes" id="UP001195624">
    <property type="component" value="Unassembled WGS sequence"/>
</dbReference>
<comment type="caution">
    <text evidence="1">The sequence shown here is derived from an EMBL/GenBank/DDBJ whole genome shotgun (WGS) entry which is preliminary data.</text>
</comment>
<evidence type="ECO:0000313" key="1">
    <source>
        <dbReference type="EMBL" id="MBP2168263.1"/>
    </source>
</evidence>
<accession>A0ABS4P6J2</accession>
<reference evidence="2" key="2">
    <citation type="submission" date="2023-07" db="EMBL/GenBank/DDBJ databases">
        <title>Genome mining of underrepresented organisms for secondary metabolites.</title>
        <authorList>
            <person name="D'Agostino P.M."/>
        </authorList>
    </citation>
    <scope>NUCLEOTIDE SEQUENCE [LARGE SCALE GENOMIC DNA]</scope>
    <source>
        <strain evidence="2">WS4403</strain>
    </source>
</reference>
<sequence length="54" mass="5631">MDSGRSSLKGSSNNNGSSTDVMYGVWLLKTVEKCASGQNAAVPKMHGRKLAASC</sequence>